<protein>
    <submittedName>
        <fullName evidence="1">Uncharacterized protein</fullName>
    </submittedName>
</protein>
<name>A0A7J8NT80_GOSRA</name>
<gene>
    <name evidence="1" type="ORF">Gorai_022377</name>
</gene>
<dbReference type="Proteomes" id="UP000593578">
    <property type="component" value="Unassembled WGS sequence"/>
</dbReference>
<proteinExistence type="predicted"/>
<evidence type="ECO:0000313" key="1">
    <source>
        <dbReference type="EMBL" id="MBA0580148.1"/>
    </source>
</evidence>
<sequence>MDMLTQINNVLEPVVEALKKEMDELKGELVLCNAIVGNDMLIVTPRHKIEVPKSKKFQGCRDEKRGVTTIRTWVEFRIKFK</sequence>
<reference evidence="1 2" key="1">
    <citation type="journal article" date="2019" name="Genome Biol. Evol.">
        <title>Insights into the evolution of the New World diploid cottons (Gossypium, subgenus Houzingenia) based on genome sequencing.</title>
        <authorList>
            <person name="Grover C.E."/>
            <person name="Arick M.A. 2nd"/>
            <person name="Thrash A."/>
            <person name="Conover J.L."/>
            <person name="Sanders W.S."/>
            <person name="Peterson D.G."/>
            <person name="Frelichowski J.E."/>
            <person name="Scheffler J.A."/>
            <person name="Scheffler B.E."/>
            <person name="Wendel J.F."/>
        </authorList>
    </citation>
    <scope>NUCLEOTIDE SEQUENCE [LARGE SCALE GENOMIC DNA]</scope>
    <source>
        <strain evidence="1">8</strain>
        <tissue evidence="1">Leaf</tissue>
    </source>
</reference>
<dbReference type="AlphaFoldDB" id="A0A7J8NT80"/>
<dbReference type="EMBL" id="JABEZZ010000002">
    <property type="protein sequence ID" value="MBA0580148.1"/>
    <property type="molecule type" value="Genomic_DNA"/>
</dbReference>
<accession>A0A7J8NT80</accession>
<organism evidence="1 2">
    <name type="scientific">Gossypium raimondii</name>
    <name type="common">Peruvian cotton</name>
    <name type="synonym">Gossypium klotzschianum subsp. raimondii</name>
    <dbReference type="NCBI Taxonomy" id="29730"/>
    <lineage>
        <taxon>Eukaryota</taxon>
        <taxon>Viridiplantae</taxon>
        <taxon>Streptophyta</taxon>
        <taxon>Embryophyta</taxon>
        <taxon>Tracheophyta</taxon>
        <taxon>Spermatophyta</taxon>
        <taxon>Magnoliopsida</taxon>
        <taxon>eudicotyledons</taxon>
        <taxon>Gunneridae</taxon>
        <taxon>Pentapetalae</taxon>
        <taxon>rosids</taxon>
        <taxon>malvids</taxon>
        <taxon>Malvales</taxon>
        <taxon>Malvaceae</taxon>
        <taxon>Malvoideae</taxon>
        <taxon>Gossypium</taxon>
    </lineage>
</organism>
<comment type="caution">
    <text evidence="1">The sequence shown here is derived from an EMBL/GenBank/DDBJ whole genome shotgun (WGS) entry which is preliminary data.</text>
</comment>
<feature type="non-terminal residue" evidence="1">
    <location>
        <position position="1"/>
    </location>
</feature>
<evidence type="ECO:0000313" key="2">
    <source>
        <dbReference type="Proteomes" id="UP000593578"/>
    </source>
</evidence>